<dbReference type="RefSeq" id="WP_224316128.1">
    <property type="nucleotide sequence ID" value="NZ_JACGBB010000020.1"/>
</dbReference>
<dbReference type="EMBL" id="JACGBB010000020">
    <property type="protein sequence ID" value="MBZ7987939.1"/>
    <property type="molecule type" value="Genomic_DNA"/>
</dbReference>
<name>A0ABS7WVJ3_9BACT</name>
<accession>A0ABS7WVJ3</accession>
<comment type="caution">
    <text evidence="1">The sequence shown here is derived from an EMBL/GenBank/DDBJ whole genome shotgun (WGS) entry which is preliminary data.</text>
</comment>
<gene>
    <name evidence="1" type="ORF">AVCANL283_07505</name>
</gene>
<dbReference type="Proteomes" id="UP000786183">
    <property type="component" value="Unassembled WGS sequence"/>
</dbReference>
<protein>
    <submittedName>
        <fullName evidence="1">Uncharacterized protein</fullName>
    </submittedName>
</protein>
<reference evidence="1 2" key="1">
    <citation type="submission" date="2020-07" db="EMBL/GenBank/DDBJ databases">
        <title>Transfer of Campylobacter canadensis to the novel genus Avispirillum gen. nov., that also includes two novel species recovered from migratory waterfowl: Avispirillum anseris sp. nov. and Avispirillum brantae sp. nov.</title>
        <authorList>
            <person name="Miller W.G."/>
            <person name="Chapman M.H."/>
            <person name="Yee E."/>
            <person name="Inglis G.D."/>
        </authorList>
    </citation>
    <scope>NUCLEOTIDE SEQUENCE [LARGE SCALE GENOMIC DNA]</scope>
    <source>
        <strain evidence="1 2">L283</strain>
    </source>
</reference>
<keyword evidence="2" id="KW-1185">Reference proteome</keyword>
<organism evidence="1 2">
    <name type="scientific">Campylobacter canadensis</name>
    <dbReference type="NCBI Taxonomy" id="449520"/>
    <lineage>
        <taxon>Bacteria</taxon>
        <taxon>Pseudomonadati</taxon>
        <taxon>Campylobacterota</taxon>
        <taxon>Epsilonproteobacteria</taxon>
        <taxon>Campylobacterales</taxon>
        <taxon>Campylobacteraceae</taxon>
        <taxon>Campylobacter</taxon>
    </lineage>
</organism>
<evidence type="ECO:0000313" key="2">
    <source>
        <dbReference type="Proteomes" id="UP000786183"/>
    </source>
</evidence>
<proteinExistence type="predicted"/>
<evidence type="ECO:0000313" key="1">
    <source>
        <dbReference type="EMBL" id="MBZ7987939.1"/>
    </source>
</evidence>
<sequence>MRFRSFAGFLVKKLFFILVFFGVANAGLINAFTEEEKEEWFKQIKHKSLEHIHNVEFTALSFAYFFSDDLTKWYVDNLYQPKAFKLSDFKPFDKNIIFSEQNELIT</sequence>